<keyword evidence="2" id="KW-0677">Repeat</keyword>
<organism evidence="7 8">
    <name type="scientific">Pseudomicrostroma glucosiphilum</name>
    <dbReference type="NCBI Taxonomy" id="1684307"/>
    <lineage>
        <taxon>Eukaryota</taxon>
        <taxon>Fungi</taxon>
        <taxon>Dikarya</taxon>
        <taxon>Basidiomycota</taxon>
        <taxon>Ustilaginomycotina</taxon>
        <taxon>Exobasidiomycetes</taxon>
        <taxon>Microstromatales</taxon>
        <taxon>Microstromatales incertae sedis</taxon>
        <taxon>Pseudomicrostroma</taxon>
    </lineage>
</organism>
<feature type="domain" description="CBS" evidence="6">
    <location>
        <begin position="280"/>
        <end position="342"/>
    </location>
</feature>
<dbReference type="GeneID" id="37012571"/>
<feature type="region of interest" description="Disordered" evidence="5">
    <location>
        <begin position="360"/>
        <end position="504"/>
    </location>
</feature>
<dbReference type="Gene3D" id="3.10.580.10">
    <property type="entry name" value="CBS-domain"/>
    <property type="match status" value="3"/>
</dbReference>
<dbReference type="EMBL" id="KZ819323">
    <property type="protein sequence ID" value="PWN22304.1"/>
    <property type="molecule type" value="Genomic_DNA"/>
</dbReference>
<dbReference type="Pfam" id="PF00571">
    <property type="entry name" value="CBS"/>
    <property type="match status" value="1"/>
</dbReference>
<evidence type="ECO:0000259" key="6">
    <source>
        <dbReference type="PROSITE" id="PS51371"/>
    </source>
</evidence>
<evidence type="ECO:0000256" key="5">
    <source>
        <dbReference type="SAM" id="MobiDB-lite"/>
    </source>
</evidence>
<feature type="compositionally biased region" description="Low complexity" evidence="5">
    <location>
        <begin position="686"/>
        <end position="704"/>
    </location>
</feature>
<evidence type="ECO:0000256" key="2">
    <source>
        <dbReference type="ARBA" id="ARBA00022737"/>
    </source>
</evidence>
<dbReference type="RefSeq" id="XP_025349464.1">
    <property type="nucleotide sequence ID" value="XM_025490837.1"/>
</dbReference>
<feature type="region of interest" description="Disordered" evidence="5">
    <location>
        <begin position="168"/>
        <end position="214"/>
    </location>
</feature>
<dbReference type="SUPFAM" id="SSF54631">
    <property type="entry name" value="CBS-domain pair"/>
    <property type="match status" value="2"/>
</dbReference>
<feature type="region of interest" description="Disordered" evidence="5">
    <location>
        <begin position="1"/>
        <end position="106"/>
    </location>
</feature>
<evidence type="ECO:0000256" key="4">
    <source>
        <dbReference type="PROSITE-ProRule" id="PRU00703"/>
    </source>
</evidence>
<dbReference type="SMART" id="SM00116">
    <property type="entry name" value="CBS"/>
    <property type="match status" value="3"/>
</dbReference>
<feature type="compositionally biased region" description="Basic and acidic residues" evidence="5">
    <location>
        <begin position="406"/>
        <end position="418"/>
    </location>
</feature>
<feature type="domain" description="CBS" evidence="6">
    <location>
        <begin position="504"/>
        <end position="564"/>
    </location>
</feature>
<name>A0A316UBS7_9BASI</name>
<dbReference type="PANTHER" id="PTHR13780">
    <property type="entry name" value="AMP-ACTIVATED PROTEIN KINASE, GAMMA REGULATORY SUBUNIT"/>
    <property type="match status" value="1"/>
</dbReference>
<feature type="compositionally biased region" description="Polar residues" evidence="5">
    <location>
        <begin position="70"/>
        <end position="83"/>
    </location>
</feature>
<dbReference type="PANTHER" id="PTHR13780:SF35">
    <property type="entry name" value="LD22662P"/>
    <property type="match status" value="1"/>
</dbReference>
<dbReference type="Proteomes" id="UP000245942">
    <property type="component" value="Unassembled WGS sequence"/>
</dbReference>
<dbReference type="GO" id="GO:0019901">
    <property type="term" value="F:protein kinase binding"/>
    <property type="evidence" value="ECO:0007669"/>
    <property type="project" value="TreeGrafter"/>
</dbReference>
<feature type="compositionally biased region" description="Low complexity" evidence="5">
    <location>
        <begin position="47"/>
        <end position="69"/>
    </location>
</feature>
<dbReference type="GO" id="GO:0031588">
    <property type="term" value="C:nucleotide-activated protein kinase complex"/>
    <property type="evidence" value="ECO:0007669"/>
    <property type="project" value="TreeGrafter"/>
</dbReference>
<dbReference type="GO" id="GO:0016208">
    <property type="term" value="F:AMP binding"/>
    <property type="evidence" value="ECO:0007669"/>
    <property type="project" value="TreeGrafter"/>
</dbReference>
<reference evidence="7 8" key="1">
    <citation type="journal article" date="2018" name="Mol. Biol. Evol.">
        <title>Broad Genomic Sampling Reveals a Smut Pathogenic Ancestry of the Fungal Clade Ustilaginomycotina.</title>
        <authorList>
            <person name="Kijpornyongpan T."/>
            <person name="Mondo S.J."/>
            <person name="Barry K."/>
            <person name="Sandor L."/>
            <person name="Lee J."/>
            <person name="Lipzen A."/>
            <person name="Pangilinan J."/>
            <person name="LaButti K."/>
            <person name="Hainaut M."/>
            <person name="Henrissat B."/>
            <person name="Grigoriev I.V."/>
            <person name="Spatafora J.W."/>
            <person name="Aime M.C."/>
        </authorList>
    </citation>
    <scope>NUCLEOTIDE SEQUENCE [LARGE SCALE GENOMIC DNA]</scope>
    <source>
        <strain evidence="7 8">MCA 4718</strain>
    </source>
</reference>
<dbReference type="InterPro" id="IPR046342">
    <property type="entry name" value="CBS_dom_sf"/>
</dbReference>
<proteinExistence type="inferred from homology"/>
<feature type="compositionally biased region" description="Polar residues" evidence="5">
    <location>
        <begin position="711"/>
        <end position="721"/>
    </location>
</feature>
<evidence type="ECO:0000313" key="7">
    <source>
        <dbReference type="EMBL" id="PWN22304.1"/>
    </source>
</evidence>
<feature type="compositionally biased region" description="Polar residues" evidence="5">
    <location>
        <begin position="419"/>
        <end position="445"/>
    </location>
</feature>
<dbReference type="InterPro" id="IPR050511">
    <property type="entry name" value="AMPK_gamma/SDS23_families"/>
</dbReference>
<dbReference type="InterPro" id="IPR000644">
    <property type="entry name" value="CBS_dom"/>
</dbReference>
<dbReference type="OrthoDB" id="286637at2759"/>
<gene>
    <name evidence="7" type="ORF">BCV69DRAFT_267606</name>
</gene>
<comment type="similarity">
    <text evidence="1">Belongs to the 5'-AMP-activated protein kinase gamma subunit family.</text>
</comment>
<evidence type="ECO:0000256" key="3">
    <source>
        <dbReference type="ARBA" id="ARBA00023122"/>
    </source>
</evidence>
<feature type="compositionally biased region" description="Low complexity" evidence="5">
    <location>
        <begin position="10"/>
        <end position="39"/>
    </location>
</feature>
<dbReference type="PROSITE" id="PS51371">
    <property type="entry name" value="CBS"/>
    <property type="match status" value="2"/>
</dbReference>
<sequence length="792" mass="83092">MEISQADLLGSSTRRPAASGSSSGDPTPASSSPLPSRSTSIKRRKAPASGLEAGSSASASHSHAQSASSTTGLASGLRTTASRPSRVGRDRTSTGGNSSGRRTKDRHALALESIRHFLKGRSSYDMLPVSFRLIVLDTQLVVGPALDVMWGAGVVSAPLWHSIASPPPSEVLPNGLARSNAQEDTDRPLEPASAPAATTTTSDPSASATNPAWERASAAQIKAPSASRSKPGFAGMLTVNDIIHLIQYYYHHASYDTAKKEVETFRLEGLRDIEAALAVPPPPLLSCHPLRPLLEACQLLMKTHARRLPLLDYDEQTGIETVVSVLTQYRILKFIAMNCRETASLHRSIRSLGVGTFIASYKPRPTPGSRRGSERSDSAMSGVASAAPSSAALAEEIPPVPPLPHGLDESSRDPRAQTRDATGSHSRSNSQEQTPKQELTDQFFNLTPFAEGAPSTPSAADTPSVGLTPDPASGVADTSTTASTSGRGNRTIPTPTAPPSSAATNPYHPIYTATLDTTVFDVVHMFSERGISAVPIVDEEGNVVDMYETVDVITLVRSGAYQDLDLTIRSALTRRPADFPGVYSCSPEDSVANIFALLRRRRVHRLLIIEPEPEGEAPTQGQYNAAKSGLPEEPLTGPPRSPAELEEMLEKQGPRVRTKRGKLVGILALSDLLRHIIGIPSGPAGGRASMRRSSSDATSSVAALADEEPSALSSGPASQGSNAGGATGSFPFPHSHAAPASVAPNLSPVPGTGNEDATIMENIALETPKAPQTDGGGEEVNPLAEAAESSSS</sequence>
<feature type="compositionally biased region" description="Low complexity" evidence="5">
    <location>
        <begin position="729"/>
        <end position="741"/>
    </location>
</feature>
<keyword evidence="3 4" id="KW-0129">CBS domain</keyword>
<dbReference type="GO" id="GO:0005634">
    <property type="term" value="C:nucleus"/>
    <property type="evidence" value="ECO:0007669"/>
    <property type="project" value="TreeGrafter"/>
</dbReference>
<feature type="compositionally biased region" description="Low complexity" evidence="5">
    <location>
        <begin position="191"/>
        <end position="212"/>
    </location>
</feature>
<dbReference type="GO" id="GO:0019887">
    <property type="term" value="F:protein kinase regulator activity"/>
    <property type="evidence" value="ECO:0007669"/>
    <property type="project" value="TreeGrafter"/>
</dbReference>
<evidence type="ECO:0000256" key="1">
    <source>
        <dbReference type="ARBA" id="ARBA00006750"/>
    </source>
</evidence>
<feature type="compositionally biased region" description="Low complexity" evidence="5">
    <location>
        <begin position="378"/>
        <end position="394"/>
    </location>
</feature>
<feature type="compositionally biased region" description="Polar residues" evidence="5">
    <location>
        <begin position="476"/>
        <end position="492"/>
    </location>
</feature>
<keyword evidence="8" id="KW-1185">Reference proteome</keyword>
<dbReference type="AlphaFoldDB" id="A0A316UBS7"/>
<evidence type="ECO:0000313" key="8">
    <source>
        <dbReference type="Proteomes" id="UP000245942"/>
    </source>
</evidence>
<feature type="region of interest" description="Disordered" evidence="5">
    <location>
        <begin position="681"/>
        <end position="792"/>
    </location>
</feature>
<dbReference type="STRING" id="1684307.A0A316UBS7"/>
<protein>
    <recommendedName>
        <fullName evidence="6">CBS domain-containing protein</fullName>
    </recommendedName>
</protein>
<feature type="region of interest" description="Disordered" evidence="5">
    <location>
        <begin position="612"/>
        <end position="642"/>
    </location>
</feature>
<dbReference type="GO" id="GO:0005737">
    <property type="term" value="C:cytoplasm"/>
    <property type="evidence" value="ECO:0007669"/>
    <property type="project" value="TreeGrafter"/>
</dbReference>
<accession>A0A316UBS7</accession>